<evidence type="ECO:0000256" key="12">
    <source>
        <dbReference type="PROSITE-ProRule" id="PRU00059"/>
    </source>
</evidence>
<keyword evidence="5 13" id="KW-0479">Metal-binding</keyword>
<comment type="caution">
    <text evidence="12">Lacks conserved residue(s) required for the propagation of feature annotation.</text>
</comment>
<dbReference type="Gene3D" id="2.60.120.290">
    <property type="entry name" value="Spermadhesin, CUB domain"/>
    <property type="match status" value="1"/>
</dbReference>
<dbReference type="SMART" id="SM00042">
    <property type="entry name" value="CUB"/>
    <property type="match status" value="1"/>
</dbReference>
<dbReference type="AlphaFoldDB" id="A0AAV5T5S3"/>
<dbReference type="EC" id="3.4.24.-" evidence="14"/>
<evidence type="ECO:0000256" key="14">
    <source>
        <dbReference type="RuleBase" id="RU361183"/>
    </source>
</evidence>
<dbReference type="GO" id="GO:0006508">
    <property type="term" value="P:proteolysis"/>
    <property type="evidence" value="ECO:0007669"/>
    <property type="project" value="UniProtKB-KW"/>
</dbReference>
<evidence type="ECO:0000313" key="19">
    <source>
        <dbReference type="Proteomes" id="UP001432027"/>
    </source>
</evidence>
<keyword evidence="9 13" id="KW-0482">Metalloprotease</keyword>
<reference evidence="18" key="1">
    <citation type="submission" date="2023-10" db="EMBL/GenBank/DDBJ databases">
        <title>Genome assembly of Pristionchus species.</title>
        <authorList>
            <person name="Yoshida K."/>
            <person name="Sommer R.J."/>
        </authorList>
    </citation>
    <scope>NUCLEOTIDE SEQUENCE</scope>
    <source>
        <strain evidence="18">RS0144</strain>
    </source>
</reference>
<dbReference type="PRINTS" id="PR00480">
    <property type="entry name" value="ASTACIN"/>
</dbReference>
<dbReference type="CDD" id="cd00041">
    <property type="entry name" value="CUB"/>
    <property type="match status" value="1"/>
</dbReference>
<dbReference type="InterPro" id="IPR035914">
    <property type="entry name" value="Sperma_CUB_dom_sf"/>
</dbReference>
<keyword evidence="11" id="KW-0325">Glycoprotein</keyword>
<feature type="non-terminal residue" evidence="18">
    <location>
        <position position="511"/>
    </location>
</feature>
<evidence type="ECO:0000256" key="13">
    <source>
        <dbReference type="PROSITE-ProRule" id="PRU01211"/>
    </source>
</evidence>
<dbReference type="SUPFAM" id="SSF55486">
    <property type="entry name" value="Metalloproteases ('zincins'), catalytic domain"/>
    <property type="match status" value="1"/>
</dbReference>
<dbReference type="InterPro" id="IPR006026">
    <property type="entry name" value="Peptidase_Metallo"/>
</dbReference>
<sequence length="511" mass="55072">LASALLVTTVVAAAPAKFILNLMELNRLQSQINGEPDVASDSYGGQSYLDAVGSEPPRRPYLLPYLFEGDIILTERQMNKTLAENRAHAQAKKLGRIPPVKRSLTSDTQDRWTFPVVYWIDTDTGVSEAAVQAGVAKWAELTCATFRQCYSYIGQGSATGTQEVSIGTGCTELGTVTHEIGHALGFYHEQSRPERDNYVTIQTQNIPGSYQAQFTRQSAGSAVNYGVEYDYGSVMHYDGYGFSSNGQRTVTTKDANYQSTIGQRDGPSFADVKQINSAYCNGSVVFKCPPGLGGKLCDQVQTSLSKICGDTDLVATFKSQDVSVDGDIDCYYRITAPAGRRVYVSFASIEFPSYTPCAESFAEVKYRANPLVTGARICGSNQPSSVTSEGTTMLILYKGGSTSQLSFSYRFEPATPVDTTDAPPTKPTTSTTTRRSTSTTTTTQAPIDITTTNVSGDCEWSECSADCGGCGTETRICDGETEMQYCATDACPGDACCRPFSFIVDGVCSRG</sequence>
<keyword evidence="2" id="KW-0964">Secreted</keyword>
<dbReference type="PIRSF" id="PIRSF036365">
    <property type="entry name" value="Astacin_nematoda"/>
    <property type="match status" value="1"/>
</dbReference>
<feature type="non-terminal residue" evidence="18">
    <location>
        <position position="1"/>
    </location>
</feature>
<gene>
    <name evidence="18" type="ORF">PENTCL1PPCAC_13102</name>
</gene>
<evidence type="ECO:0000256" key="9">
    <source>
        <dbReference type="ARBA" id="ARBA00023049"/>
    </source>
</evidence>
<keyword evidence="19" id="KW-1185">Reference proteome</keyword>
<evidence type="ECO:0000256" key="1">
    <source>
        <dbReference type="ARBA" id="ARBA00004613"/>
    </source>
</evidence>
<dbReference type="InterPro" id="IPR000859">
    <property type="entry name" value="CUB_dom"/>
</dbReference>
<dbReference type="PROSITE" id="PS01180">
    <property type="entry name" value="CUB"/>
    <property type="match status" value="1"/>
</dbReference>
<dbReference type="InterPro" id="IPR017050">
    <property type="entry name" value="Metallopeptidase_nem"/>
</dbReference>
<dbReference type="InterPro" id="IPR024079">
    <property type="entry name" value="MetalloPept_cat_dom_sf"/>
</dbReference>
<evidence type="ECO:0000256" key="4">
    <source>
        <dbReference type="ARBA" id="ARBA00022670"/>
    </source>
</evidence>
<dbReference type="Pfam" id="PF01400">
    <property type="entry name" value="Astacin"/>
    <property type="match status" value="1"/>
</dbReference>
<feature type="binding site" evidence="13">
    <location>
        <position position="178"/>
    </location>
    <ligand>
        <name>Zn(2+)</name>
        <dbReference type="ChEBI" id="CHEBI:29105"/>
        <note>catalytic</note>
    </ligand>
</feature>
<keyword evidence="7 13" id="KW-0378">Hydrolase</keyword>
<dbReference type="Gene3D" id="3.40.390.10">
    <property type="entry name" value="Collagenase (Catalytic Domain)"/>
    <property type="match status" value="1"/>
</dbReference>
<evidence type="ECO:0000256" key="11">
    <source>
        <dbReference type="ARBA" id="ARBA00023180"/>
    </source>
</evidence>
<protein>
    <recommendedName>
        <fullName evidence="14">Metalloendopeptidase</fullName>
        <ecNumber evidence="14">3.4.24.-</ecNumber>
    </recommendedName>
</protein>
<evidence type="ECO:0000256" key="6">
    <source>
        <dbReference type="ARBA" id="ARBA00022729"/>
    </source>
</evidence>
<evidence type="ECO:0000313" key="18">
    <source>
        <dbReference type="EMBL" id="GMS90927.1"/>
    </source>
</evidence>
<dbReference type="PANTHER" id="PTHR10127:SF877">
    <property type="entry name" value="ZINC METALLOPROTEINASE NAS-34"/>
    <property type="match status" value="1"/>
</dbReference>
<name>A0AAV5T5S3_9BILA</name>
<feature type="domain" description="Peptidase M12A" evidence="17">
    <location>
        <begin position="102"/>
        <end position="281"/>
    </location>
</feature>
<dbReference type="Pfam" id="PF00431">
    <property type="entry name" value="CUB"/>
    <property type="match status" value="1"/>
</dbReference>
<dbReference type="GO" id="GO:0004222">
    <property type="term" value="F:metalloendopeptidase activity"/>
    <property type="evidence" value="ECO:0007669"/>
    <property type="project" value="UniProtKB-UniRule"/>
</dbReference>
<dbReference type="PANTHER" id="PTHR10127">
    <property type="entry name" value="DISCOIDIN, CUB, EGF, LAMININ , AND ZINC METALLOPROTEASE DOMAIN CONTAINING"/>
    <property type="match status" value="1"/>
</dbReference>
<evidence type="ECO:0000256" key="10">
    <source>
        <dbReference type="ARBA" id="ARBA00023157"/>
    </source>
</evidence>
<dbReference type="PROSITE" id="PS51864">
    <property type="entry name" value="ASTACIN"/>
    <property type="match status" value="1"/>
</dbReference>
<evidence type="ECO:0000259" key="17">
    <source>
        <dbReference type="PROSITE" id="PS51864"/>
    </source>
</evidence>
<keyword evidence="8 13" id="KW-0862">Zinc</keyword>
<evidence type="ECO:0000256" key="15">
    <source>
        <dbReference type="SAM" id="MobiDB-lite"/>
    </source>
</evidence>
<dbReference type="GO" id="GO:0008270">
    <property type="term" value="F:zinc ion binding"/>
    <property type="evidence" value="ECO:0007669"/>
    <property type="project" value="UniProtKB-UniRule"/>
</dbReference>
<feature type="active site" evidence="13">
    <location>
        <position position="179"/>
    </location>
</feature>
<dbReference type="GO" id="GO:0018996">
    <property type="term" value="P:molting cycle, collagen and cuticulin-based cuticle"/>
    <property type="evidence" value="ECO:0007669"/>
    <property type="project" value="InterPro"/>
</dbReference>
<dbReference type="InterPro" id="IPR001506">
    <property type="entry name" value="Peptidase_M12A"/>
</dbReference>
<dbReference type="Proteomes" id="UP001432027">
    <property type="component" value="Unassembled WGS sequence"/>
</dbReference>
<organism evidence="18 19">
    <name type="scientific">Pristionchus entomophagus</name>
    <dbReference type="NCBI Taxonomy" id="358040"/>
    <lineage>
        <taxon>Eukaryota</taxon>
        <taxon>Metazoa</taxon>
        <taxon>Ecdysozoa</taxon>
        <taxon>Nematoda</taxon>
        <taxon>Chromadorea</taxon>
        <taxon>Rhabditida</taxon>
        <taxon>Rhabditina</taxon>
        <taxon>Diplogasteromorpha</taxon>
        <taxon>Diplogasteroidea</taxon>
        <taxon>Neodiplogasteridae</taxon>
        <taxon>Pristionchus</taxon>
    </lineage>
</organism>
<keyword evidence="10" id="KW-1015">Disulfide bond</keyword>
<feature type="binding site" evidence="13">
    <location>
        <position position="182"/>
    </location>
    <ligand>
        <name>Zn(2+)</name>
        <dbReference type="ChEBI" id="CHEBI:29105"/>
        <note>catalytic</note>
    </ligand>
</feature>
<evidence type="ECO:0000256" key="7">
    <source>
        <dbReference type="ARBA" id="ARBA00022801"/>
    </source>
</evidence>
<evidence type="ECO:0000256" key="8">
    <source>
        <dbReference type="ARBA" id="ARBA00022833"/>
    </source>
</evidence>
<comment type="cofactor">
    <cofactor evidence="13 14">
        <name>Zn(2+)</name>
        <dbReference type="ChEBI" id="CHEBI:29105"/>
    </cofactor>
    <text evidence="13 14">Binds 1 zinc ion per subunit.</text>
</comment>
<dbReference type="GO" id="GO:0005576">
    <property type="term" value="C:extracellular region"/>
    <property type="evidence" value="ECO:0007669"/>
    <property type="project" value="UniProtKB-SubCell"/>
</dbReference>
<dbReference type="SMART" id="SM00235">
    <property type="entry name" value="ZnMc"/>
    <property type="match status" value="1"/>
</dbReference>
<evidence type="ECO:0000256" key="3">
    <source>
        <dbReference type="ARBA" id="ARBA00022536"/>
    </source>
</evidence>
<evidence type="ECO:0000256" key="2">
    <source>
        <dbReference type="ARBA" id="ARBA00022525"/>
    </source>
</evidence>
<keyword evidence="3" id="KW-0245">EGF-like domain</keyword>
<dbReference type="CDD" id="cd04280">
    <property type="entry name" value="ZnMc_astacin_like"/>
    <property type="match status" value="1"/>
</dbReference>
<dbReference type="EMBL" id="BTSX01000003">
    <property type="protein sequence ID" value="GMS90927.1"/>
    <property type="molecule type" value="Genomic_DNA"/>
</dbReference>
<feature type="domain" description="CUB" evidence="16">
    <location>
        <begin position="297"/>
        <end position="414"/>
    </location>
</feature>
<keyword evidence="4 13" id="KW-0645">Protease</keyword>
<dbReference type="InterPro" id="IPR034035">
    <property type="entry name" value="Astacin-like_dom"/>
</dbReference>
<dbReference type="SUPFAM" id="SSF49854">
    <property type="entry name" value="Spermadhesin, CUB domain"/>
    <property type="match status" value="1"/>
</dbReference>
<feature type="binding site" evidence="13">
    <location>
        <position position="188"/>
    </location>
    <ligand>
        <name>Zn(2+)</name>
        <dbReference type="ChEBI" id="CHEBI:29105"/>
        <note>catalytic</note>
    </ligand>
</feature>
<accession>A0AAV5T5S3</accession>
<proteinExistence type="predicted"/>
<evidence type="ECO:0000259" key="16">
    <source>
        <dbReference type="PROSITE" id="PS01180"/>
    </source>
</evidence>
<keyword evidence="6" id="KW-0732">Signal</keyword>
<comment type="caution">
    <text evidence="18">The sequence shown here is derived from an EMBL/GenBank/DDBJ whole genome shotgun (WGS) entry which is preliminary data.</text>
</comment>
<comment type="subcellular location">
    <subcellularLocation>
        <location evidence="1">Secreted</location>
    </subcellularLocation>
</comment>
<feature type="region of interest" description="Disordered" evidence="15">
    <location>
        <begin position="414"/>
        <end position="442"/>
    </location>
</feature>
<evidence type="ECO:0000256" key="5">
    <source>
        <dbReference type="ARBA" id="ARBA00022723"/>
    </source>
</evidence>